<dbReference type="InterPro" id="IPR037523">
    <property type="entry name" value="VOC_core"/>
</dbReference>
<dbReference type="Gene3D" id="3.10.180.10">
    <property type="entry name" value="2,3-Dihydroxybiphenyl 1,2-Dioxygenase, domain 1"/>
    <property type="match status" value="1"/>
</dbReference>
<sequence length="231" mass="23364">MAPDPLQLSDVAVTVEATDRPATAAAYTALLGPADSVTGRWSAGNGAIAAADAGDGAAGVSAAFQVADPDGAARLLARRGSAVTGHGGVRWFDAAPAVGITGAAGARPGAPLLDHIVFTAPSVDVAIALFAGRLGANLRLVRTFGEVHQVFFRTSTVVIEVLAGADGAGPGIEVWGLAWRCPDLDAEHRRLTGAGLPVSDIRAGRKPGTRVATIREPALGTPTILLEQTEP</sequence>
<dbReference type="SUPFAM" id="SSF54593">
    <property type="entry name" value="Glyoxalase/Bleomycin resistance protein/Dihydroxybiphenyl dioxygenase"/>
    <property type="match status" value="1"/>
</dbReference>
<comment type="caution">
    <text evidence="2">The sequence shown here is derived from an EMBL/GenBank/DDBJ whole genome shotgun (WGS) entry which is preliminary data.</text>
</comment>
<protein>
    <recommendedName>
        <fullName evidence="1">VOC domain-containing protein</fullName>
    </recommendedName>
</protein>
<evidence type="ECO:0000313" key="2">
    <source>
        <dbReference type="EMBL" id="GAA3967107.1"/>
    </source>
</evidence>
<gene>
    <name evidence="2" type="ORF">GCM10022231_30240</name>
</gene>
<name>A0ABP7PKB5_9ACTN</name>
<evidence type="ECO:0000259" key="1">
    <source>
        <dbReference type="PROSITE" id="PS51819"/>
    </source>
</evidence>
<dbReference type="Pfam" id="PF13669">
    <property type="entry name" value="Glyoxalase_4"/>
    <property type="match status" value="1"/>
</dbReference>
<reference evidence="3" key="1">
    <citation type="journal article" date="2019" name="Int. J. Syst. Evol. Microbiol.">
        <title>The Global Catalogue of Microorganisms (GCM) 10K type strain sequencing project: providing services to taxonomists for standard genome sequencing and annotation.</title>
        <authorList>
            <consortium name="The Broad Institute Genomics Platform"/>
            <consortium name="The Broad Institute Genome Sequencing Center for Infectious Disease"/>
            <person name="Wu L."/>
            <person name="Ma J."/>
        </authorList>
    </citation>
    <scope>NUCLEOTIDE SEQUENCE [LARGE SCALE GENOMIC DNA]</scope>
    <source>
        <strain evidence="3">JCM 16923</strain>
    </source>
</reference>
<dbReference type="CDD" id="cd06587">
    <property type="entry name" value="VOC"/>
    <property type="match status" value="1"/>
</dbReference>
<keyword evidence="3" id="KW-1185">Reference proteome</keyword>
<feature type="domain" description="VOC" evidence="1">
    <location>
        <begin position="112"/>
        <end position="228"/>
    </location>
</feature>
<dbReference type="Proteomes" id="UP001418444">
    <property type="component" value="Unassembled WGS sequence"/>
</dbReference>
<organism evidence="2 3">
    <name type="scientific">Gordonia caeni</name>
    <dbReference type="NCBI Taxonomy" id="1007097"/>
    <lineage>
        <taxon>Bacteria</taxon>
        <taxon>Bacillati</taxon>
        <taxon>Actinomycetota</taxon>
        <taxon>Actinomycetes</taxon>
        <taxon>Mycobacteriales</taxon>
        <taxon>Gordoniaceae</taxon>
        <taxon>Gordonia</taxon>
    </lineage>
</organism>
<evidence type="ECO:0000313" key="3">
    <source>
        <dbReference type="Proteomes" id="UP001418444"/>
    </source>
</evidence>
<dbReference type="InterPro" id="IPR029068">
    <property type="entry name" value="Glyas_Bleomycin-R_OHBP_Dase"/>
</dbReference>
<proteinExistence type="predicted"/>
<dbReference type="RefSeq" id="WP_344785252.1">
    <property type="nucleotide sequence ID" value="NZ_BAAAZW010000009.1"/>
</dbReference>
<dbReference type="PROSITE" id="PS51819">
    <property type="entry name" value="VOC"/>
    <property type="match status" value="1"/>
</dbReference>
<accession>A0ABP7PKB5</accession>
<dbReference type="EMBL" id="BAAAZW010000009">
    <property type="protein sequence ID" value="GAA3967107.1"/>
    <property type="molecule type" value="Genomic_DNA"/>
</dbReference>